<organism evidence="1 2">
    <name type="scientific">Pseudodesulfovibrio cashew</name>
    <dbReference type="NCBI Taxonomy" id="2678688"/>
    <lineage>
        <taxon>Bacteria</taxon>
        <taxon>Pseudomonadati</taxon>
        <taxon>Thermodesulfobacteriota</taxon>
        <taxon>Desulfovibrionia</taxon>
        <taxon>Desulfovibrionales</taxon>
        <taxon>Desulfovibrionaceae</taxon>
    </lineage>
</organism>
<evidence type="ECO:0000313" key="1">
    <source>
        <dbReference type="EMBL" id="QGY40885.1"/>
    </source>
</evidence>
<reference evidence="1 2" key="1">
    <citation type="submission" date="2019-11" db="EMBL/GenBank/DDBJ databases">
        <authorList>
            <person name="Zheng R.K."/>
            <person name="Sun C.M."/>
        </authorList>
    </citation>
    <scope>NUCLEOTIDE SEQUENCE [LARGE SCALE GENOMIC DNA]</scope>
    <source>
        <strain evidence="1 2">SRB007</strain>
    </source>
</reference>
<dbReference type="PANTHER" id="PTHR42866">
    <property type="entry name" value="3-DEOXY-MANNO-OCTULOSONATE CYTIDYLYLTRANSFERASE"/>
    <property type="match status" value="1"/>
</dbReference>
<dbReference type="PANTHER" id="PTHR42866:SF1">
    <property type="entry name" value="SPORE COAT POLYSACCHARIDE BIOSYNTHESIS PROTEIN SPSF"/>
    <property type="match status" value="1"/>
</dbReference>
<dbReference type="GO" id="GO:0016740">
    <property type="term" value="F:transferase activity"/>
    <property type="evidence" value="ECO:0007669"/>
    <property type="project" value="UniProtKB-KW"/>
</dbReference>
<proteinExistence type="predicted"/>
<dbReference type="AlphaFoldDB" id="A0A6I6JDI3"/>
<gene>
    <name evidence="1" type="ORF">GM415_12345</name>
</gene>
<dbReference type="SUPFAM" id="SSF53448">
    <property type="entry name" value="Nucleotide-diphospho-sugar transferases"/>
    <property type="match status" value="1"/>
</dbReference>
<dbReference type="CDD" id="cd21109">
    <property type="entry name" value="SPASM"/>
    <property type="match status" value="1"/>
</dbReference>
<protein>
    <submittedName>
        <fullName evidence="1">NTP transferase domain-containing protein</fullName>
    </submittedName>
</protein>
<dbReference type="GO" id="GO:0005829">
    <property type="term" value="C:cytosol"/>
    <property type="evidence" value="ECO:0007669"/>
    <property type="project" value="TreeGrafter"/>
</dbReference>
<keyword evidence="1" id="KW-0808">Transferase</keyword>
<sequence>MHHGEKVAAVIVARMGSSRLKDKMILPFGETDIIRSVFDRIRKCALVDQFVFATTTNPLDDILAEIAAEEGLSVVRGSENDVVSRMADAINALPERPDVIVRVCSDNPLLMPPVIDDAVRELCDNDADIVTPFEFGTYPFGYGAVVMTMRTMDRITTEATEKTHREHVENFCFDNTGSFRIRYQLAPEPLCLSELFLTLDYDLDYRRLCLAQKGIAAKPVAIQHQALADWVRACRIALDIRETDVREAMTEVLKRMGFTVLDDTLDADLLISDQEPVRTPDTPRGALYPDPDVAGRLLYTHRDLDEPYACFQYDGPNAPFGPFLLEAALVRMAVRAAAGFPPSVGQRVRFLPAAEKVSSTSRPGFKTNNAALFPPVLTVPETLPAPCRERLDRELSLDVARECKVTRFPNTLTPEEAVFTILELAENGDIKTPASDKVLGNITSRTIQEAWQSPAMQRLRGAILNGDLI</sequence>
<dbReference type="Gene3D" id="3.90.550.10">
    <property type="entry name" value="Spore Coat Polysaccharide Biosynthesis Protein SpsA, Chain A"/>
    <property type="match status" value="1"/>
</dbReference>
<dbReference type="InterPro" id="IPR029044">
    <property type="entry name" value="Nucleotide-diphossugar_trans"/>
</dbReference>
<dbReference type="EMBL" id="CP046400">
    <property type="protein sequence ID" value="QGY40885.1"/>
    <property type="molecule type" value="Genomic_DNA"/>
</dbReference>
<dbReference type="InterPro" id="IPR003329">
    <property type="entry name" value="Cytidylyl_trans"/>
</dbReference>
<accession>A0A6I6JDI3</accession>
<dbReference type="RefSeq" id="WP_158948613.1">
    <property type="nucleotide sequence ID" value="NZ_CP046400.1"/>
</dbReference>
<name>A0A6I6JDI3_9BACT</name>
<keyword evidence="2" id="KW-1185">Reference proteome</keyword>
<evidence type="ECO:0000313" key="2">
    <source>
        <dbReference type="Proteomes" id="UP000428328"/>
    </source>
</evidence>
<dbReference type="Pfam" id="PF02348">
    <property type="entry name" value="CTP_transf_3"/>
    <property type="match status" value="1"/>
</dbReference>
<dbReference type="KEGG" id="psel:GM415_12345"/>
<dbReference type="Proteomes" id="UP000428328">
    <property type="component" value="Chromosome"/>
</dbReference>